<dbReference type="FunFam" id="3.30.160.60:FF:000110">
    <property type="entry name" value="Zinc finger protein-like"/>
    <property type="match status" value="1"/>
</dbReference>
<evidence type="ECO:0000313" key="13">
    <source>
        <dbReference type="Proteomes" id="UP000835052"/>
    </source>
</evidence>
<dbReference type="PANTHER" id="PTHR23226">
    <property type="entry name" value="ZINC FINGER AND SCAN DOMAIN-CONTAINING"/>
    <property type="match status" value="1"/>
</dbReference>
<keyword evidence="13" id="KW-1185">Reference proteome</keyword>
<dbReference type="InterPro" id="IPR013087">
    <property type="entry name" value="Znf_C2H2_type"/>
</dbReference>
<dbReference type="SMART" id="SM00276">
    <property type="entry name" value="GLECT"/>
    <property type="match status" value="1"/>
</dbReference>
<evidence type="ECO:0000256" key="4">
    <source>
        <dbReference type="ARBA" id="ARBA00022737"/>
    </source>
</evidence>
<dbReference type="FunFam" id="2.60.120.200:FF:000213">
    <property type="entry name" value="Galectin"/>
    <property type="match status" value="1"/>
</dbReference>
<dbReference type="SMART" id="SM00355">
    <property type="entry name" value="ZnF_C2H2"/>
    <property type="match status" value="7"/>
</dbReference>
<evidence type="ECO:0000256" key="9">
    <source>
        <dbReference type="SAM" id="MobiDB-lite"/>
    </source>
</evidence>
<feature type="domain" description="C2H2-type" evidence="10">
    <location>
        <begin position="142"/>
        <end position="170"/>
    </location>
</feature>
<dbReference type="GO" id="GO:0000981">
    <property type="term" value="F:DNA-binding transcription factor activity, RNA polymerase II-specific"/>
    <property type="evidence" value="ECO:0007669"/>
    <property type="project" value="TreeGrafter"/>
</dbReference>
<dbReference type="InterPro" id="IPR001079">
    <property type="entry name" value="Galectin_CRD"/>
</dbReference>
<feature type="domain" description="C2H2-type" evidence="10">
    <location>
        <begin position="225"/>
        <end position="253"/>
    </location>
</feature>
<dbReference type="PROSITE" id="PS50157">
    <property type="entry name" value="ZINC_FINGER_C2H2_2"/>
    <property type="match status" value="7"/>
</dbReference>
<dbReference type="CDD" id="cd00070">
    <property type="entry name" value="GLECT"/>
    <property type="match status" value="1"/>
</dbReference>
<accession>A0A8S1H8A6</accession>
<keyword evidence="4" id="KW-0677">Repeat</keyword>
<gene>
    <name evidence="12" type="ORF">CAUJ_LOCUS7416</name>
</gene>
<dbReference type="InterPro" id="IPR036236">
    <property type="entry name" value="Znf_C2H2_sf"/>
</dbReference>
<evidence type="ECO:0000259" key="11">
    <source>
        <dbReference type="PROSITE" id="PS51304"/>
    </source>
</evidence>
<feature type="domain" description="C2H2-type" evidence="10">
    <location>
        <begin position="199"/>
        <end position="221"/>
    </location>
</feature>
<dbReference type="Pfam" id="PF00337">
    <property type="entry name" value="Gal-bind_lectin"/>
    <property type="match status" value="1"/>
</dbReference>
<evidence type="ECO:0000256" key="3">
    <source>
        <dbReference type="ARBA" id="ARBA00022734"/>
    </source>
</evidence>
<organism evidence="12 13">
    <name type="scientific">Caenorhabditis auriculariae</name>
    <dbReference type="NCBI Taxonomy" id="2777116"/>
    <lineage>
        <taxon>Eukaryota</taxon>
        <taxon>Metazoa</taxon>
        <taxon>Ecdysozoa</taxon>
        <taxon>Nematoda</taxon>
        <taxon>Chromadorea</taxon>
        <taxon>Rhabditida</taxon>
        <taxon>Rhabditina</taxon>
        <taxon>Rhabditomorpha</taxon>
        <taxon>Rhabditoidea</taxon>
        <taxon>Rhabditidae</taxon>
        <taxon>Peloderinae</taxon>
        <taxon>Caenorhabditis</taxon>
    </lineage>
</organism>
<evidence type="ECO:0000256" key="5">
    <source>
        <dbReference type="ARBA" id="ARBA00022771"/>
    </source>
</evidence>
<keyword evidence="3" id="KW-0430">Lectin</keyword>
<keyword evidence="5 8" id="KW-0863">Zinc-finger</keyword>
<dbReference type="PROSITE" id="PS00028">
    <property type="entry name" value="ZINC_FINGER_C2H2_1"/>
    <property type="match status" value="6"/>
</dbReference>
<feature type="domain" description="C2H2-type" evidence="10">
    <location>
        <begin position="259"/>
        <end position="286"/>
    </location>
</feature>
<keyword evidence="2" id="KW-0479">Metal-binding</keyword>
<dbReference type="SUPFAM" id="SSF57667">
    <property type="entry name" value="beta-beta-alpha zinc fingers"/>
    <property type="match status" value="3"/>
</dbReference>
<dbReference type="GO" id="GO:0008270">
    <property type="term" value="F:zinc ion binding"/>
    <property type="evidence" value="ECO:0007669"/>
    <property type="project" value="UniProtKB-KW"/>
</dbReference>
<feature type="domain" description="C2H2-type" evidence="10">
    <location>
        <begin position="315"/>
        <end position="337"/>
    </location>
</feature>
<dbReference type="PANTHER" id="PTHR23226:SF416">
    <property type="entry name" value="FI01424P"/>
    <property type="match status" value="1"/>
</dbReference>
<dbReference type="SUPFAM" id="SSF49899">
    <property type="entry name" value="Concanavalin A-like lectins/glucanases"/>
    <property type="match status" value="1"/>
</dbReference>
<evidence type="ECO:0000256" key="1">
    <source>
        <dbReference type="ARBA" id="ARBA00004123"/>
    </source>
</evidence>
<evidence type="ECO:0000256" key="6">
    <source>
        <dbReference type="ARBA" id="ARBA00022833"/>
    </source>
</evidence>
<feature type="domain" description="Galectin" evidence="11">
    <location>
        <begin position="667"/>
        <end position="794"/>
    </location>
</feature>
<name>A0A8S1H8A6_9PELO</name>
<feature type="domain" description="C2H2-type" evidence="10">
    <location>
        <begin position="287"/>
        <end position="314"/>
    </location>
</feature>
<dbReference type="SMART" id="SM00908">
    <property type="entry name" value="Gal-bind_lectin"/>
    <property type="match status" value="1"/>
</dbReference>
<feature type="region of interest" description="Disordered" evidence="9">
    <location>
        <begin position="1"/>
        <end position="33"/>
    </location>
</feature>
<evidence type="ECO:0000256" key="8">
    <source>
        <dbReference type="PROSITE-ProRule" id="PRU00042"/>
    </source>
</evidence>
<dbReference type="Proteomes" id="UP000835052">
    <property type="component" value="Unassembled WGS sequence"/>
</dbReference>
<dbReference type="InterPro" id="IPR013320">
    <property type="entry name" value="ConA-like_dom_sf"/>
</dbReference>
<evidence type="ECO:0008006" key="14">
    <source>
        <dbReference type="Google" id="ProtNLM"/>
    </source>
</evidence>
<dbReference type="AlphaFoldDB" id="A0A8S1H8A6"/>
<dbReference type="FunFam" id="3.30.160.60:FF:000688">
    <property type="entry name" value="zinc finger protein 197 isoform X1"/>
    <property type="match status" value="1"/>
</dbReference>
<keyword evidence="7" id="KW-0539">Nucleus</keyword>
<dbReference type="OrthoDB" id="6251307at2759"/>
<comment type="subcellular location">
    <subcellularLocation>
        <location evidence="1">Nucleus</location>
    </subcellularLocation>
</comment>
<dbReference type="Gene3D" id="3.30.160.60">
    <property type="entry name" value="Classic Zinc Finger"/>
    <property type="match status" value="5"/>
</dbReference>
<evidence type="ECO:0000313" key="12">
    <source>
        <dbReference type="EMBL" id="CAD6191497.1"/>
    </source>
</evidence>
<dbReference type="EMBL" id="CAJGYM010000021">
    <property type="protein sequence ID" value="CAD6191497.1"/>
    <property type="molecule type" value="Genomic_DNA"/>
</dbReference>
<evidence type="ECO:0000256" key="7">
    <source>
        <dbReference type="ARBA" id="ARBA00023242"/>
    </source>
</evidence>
<feature type="compositionally biased region" description="Low complexity" evidence="9">
    <location>
        <begin position="63"/>
        <end position="80"/>
    </location>
</feature>
<reference evidence="12" key="1">
    <citation type="submission" date="2020-10" db="EMBL/GenBank/DDBJ databases">
        <authorList>
            <person name="Kikuchi T."/>
        </authorList>
    </citation>
    <scope>NUCLEOTIDE SEQUENCE</scope>
    <source>
        <strain evidence="12">NKZ352</strain>
    </source>
</reference>
<dbReference type="PROSITE" id="PS51304">
    <property type="entry name" value="GALECTIN"/>
    <property type="match status" value="1"/>
</dbReference>
<feature type="region of interest" description="Disordered" evidence="9">
    <location>
        <begin position="59"/>
        <end position="91"/>
    </location>
</feature>
<feature type="domain" description="C2H2-type" evidence="10">
    <location>
        <begin position="171"/>
        <end position="198"/>
    </location>
</feature>
<dbReference type="GO" id="GO:0030246">
    <property type="term" value="F:carbohydrate binding"/>
    <property type="evidence" value="ECO:0007669"/>
    <property type="project" value="UniProtKB-KW"/>
</dbReference>
<sequence length="837" mass="95615">MDTEPLEEEIITEHDFDSQVASTSNVVAEQEKPQISMELSGSKCFKTPSGIQKMTTVTRCRGSEQSSSSSFEEPGPSTSGTGNNDRLSQDWVPQPLTRMTFQIGKKILKFKVINAYEAPEAPEKEVPLVKPLAQPKALAGLYRCTVCKTYFGNKSVWESHMKQFHPDPRPFRCIHCGMKFLHKGTLSIHLRDHVATTQYSCKVCHKVFTRLDARDNHMRIHEIRHTCPHCGRFFRMESVLEQHQETCLARKTPSRAARFNCSYCSRTFHMNRDKVIHERVHTGERPYSCGYCGKKFAQSQSLTIHIRIHTGETPYPCNSCERNFRDNSSLRKHELAHMRPPLRQEVFFDGPELPGNQRQINEEVVDQDQDVKPQPKPMIALMTPIQNAMTSESNSSTVELRRLQQILKAPLLDGNGQPCKTPVSSTTLTFLDNKFGWPTAREYLSEAIIAYSRVTGERVPTDALEDLGRADSVLVSPGVTIKQYYEETYKFYLSEGEKTVAMENGSERRSFEFSRLRQILEMPPMIRGKPFGCPISSTSLTFLYNQFGWKKAHKYMGKAHLLYSRATGELLPKFALETLGTATSILVTPNETFKEFFARNHDIEKFDASLTFPHPIRNAVPRLETVCFSALSRIYMLSSCFSSLASFEVSQRRFLAMHSYHNPSVPGAVAVYEPLQDGCTISVHGHVRHGHHKNFAVELLSGPHIVLHVNFRFHHEHIVAMNSFSHGAWGPEIRHKNPLHHSDHFDLRITVRHFGYHITVNGYHLADFPHRFPYQSVQAVGLKGDVHVDKIHFEGFHFRTNWNSQHDFGHGGYNAYGTDRYVAPVFTNTHQYNAYWQ</sequence>
<feature type="compositionally biased region" description="Acidic residues" evidence="9">
    <location>
        <begin position="1"/>
        <end position="10"/>
    </location>
</feature>
<evidence type="ECO:0000259" key="10">
    <source>
        <dbReference type="PROSITE" id="PS50157"/>
    </source>
</evidence>
<keyword evidence="6" id="KW-0862">Zinc</keyword>
<protein>
    <recommendedName>
        <fullName evidence="14">Galectin</fullName>
    </recommendedName>
</protein>
<evidence type="ECO:0000256" key="2">
    <source>
        <dbReference type="ARBA" id="ARBA00022723"/>
    </source>
</evidence>
<dbReference type="Gene3D" id="2.60.120.200">
    <property type="match status" value="1"/>
</dbReference>
<dbReference type="GO" id="GO:0000978">
    <property type="term" value="F:RNA polymerase II cis-regulatory region sequence-specific DNA binding"/>
    <property type="evidence" value="ECO:0007669"/>
    <property type="project" value="TreeGrafter"/>
</dbReference>
<dbReference type="GO" id="GO:0005634">
    <property type="term" value="C:nucleus"/>
    <property type="evidence" value="ECO:0007669"/>
    <property type="project" value="UniProtKB-SubCell"/>
</dbReference>
<dbReference type="Pfam" id="PF00096">
    <property type="entry name" value="zf-C2H2"/>
    <property type="match status" value="3"/>
</dbReference>
<proteinExistence type="predicted"/>
<dbReference type="Pfam" id="PF12874">
    <property type="entry name" value="zf-met"/>
    <property type="match status" value="1"/>
</dbReference>
<comment type="caution">
    <text evidence="12">The sequence shown here is derived from an EMBL/GenBank/DDBJ whole genome shotgun (WGS) entry which is preliminary data.</text>
</comment>